<dbReference type="AlphaFoldDB" id="A0AAU8MN61"/>
<accession>A0AAU8MN61</accession>
<evidence type="ECO:0000313" key="1">
    <source>
        <dbReference type="EMBL" id="XCO72511.1"/>
    </source>
</evidence>
<dbReference type="EMBL" id="CP159923">
    <property type="protein sequence ID" value="XCO72511.1"/>
    <property type="molecule type" value="Genomic_DNA"/>
</dbReference>
<gene>
    <name evidence="1" type="ORF">ABS251_05115</name>
</gene>
<reference evidence="1" key="1">
    <citation type="submission" date="2024-06" db="EMBL/GenBank/DDBJ databases">
        <authorList>
            <person name="Al-Khalidi N."/>
            <person name="Al-Zurfi S.M."/>
            <person name="Lahuf A."/>
        </authorList>
    </citation>
    <scope>NUCLEOTIDE SEQUENCE</scope>
    <source>
        <strain evidence="1">Karbala-1</strain>
    </source>
</reference>
<evidence type="ECO:0008006" key="2">
    <source>
        <dbReference type="Google" id="ProtNLM"/>
    </source>
</evidence>
<name>A0AAU8MN61_9RICK</name>
<proteinExistence type="predicted"/>
<sequence length="356" mass="41059">MELPFCRKHSQDIDTMLVNRSWVDPDENYIDAAEYLNQIDFVKLEKHYFVICANDLDLDFPNIQNPYCKNEVIISHDFDEECDDLACEDCGRDIFPNTYKKQRYLVLSIKLNTEKIINWFEKLLTGLIWEKAANGIYHISFKSKIVSIIIPTLCTDKSYLTVDRLRTNVAVLITFGKEDLKILLSLYTVSMADLICKHQTLNQILSEAVEKGVPELLPNVSFQAFPYVPLQETTLPEKKILRLKVEDNTIYVNDIEIIGKQAISSIRIFRVLLKQFLRDLEAVKEYKFLSIIQIADSLGIEDPEQQVRRPLNRMQKTIAEKLASTLGLNIKRDDVIQACNWSGYRLNPSTINLSAS</sequence>
<organism evidence="1">
    <name type="scientific">Wolbachia endosymbiont of Ephestia elutella</name>
    <dbReference type="NCBI Taxonomy" id="3231696"/>
    <lineage>
        <taxon>Bacteria</taxon>
        <taxon>Pseudomonadati</taxon>
        <taxon>Pseudomonadota</taxon>
        <taxon>Alphaproteobacteria</taxon>
        <taxon>Rickettsiales</taxon>
        <taxon>Anaplasmataceae</taxon>
        <taxon>Wolbachieae</taxon>
        <taxon>Wolbachia</taxon>
    </lineage>
</organism>
<protein>
    <recommendedName>
        <fullName evidence="2">Phage related protein</fullName>
    </recommendedName>
</protein>